<evidence type="ECO:0000313" key="3">
    <source>
        <dbReference type="Proteomes" id="UP000254259"/>
    </source>
</evidence>
<gene>
    <name evidence="2" type="ORF">CBM2636_MP10708</name>
</gene>
<evidence type="ECO:0000256" key="1">
    <source>
        <dbReference type="SAM" id="MobiDB-lite"/>
    </source>
</evidence>
<dbReference type="AlphaFoldDB" id="A0A375D8X7"/>
<organism evidence="2 3">
    <name type="scientific">Cupriavidus taiwanensis</name>
    <dbReference type="NCBI Taxonomy" id="164546"/>
    <lineage>
        <taxon>Bacteria</taxon>
        <taxon>Pseudomonadati</taxon>
        <taxon>Pseudomonadota</taxon>
        <taxon>Betaproteobacteria</taxon>
        <taxon>Burkholderiales</taxon>
        <taxon>Burkholderiaceae</taxon>
        <taxon>Cupriavidus</taxon>
    </lineage>
</organism>
<evidence type="ECO:0000313" key="2">
    <source>
        <dbReference type="EMBL" id="SPD67072.1"/>
    </source>
</evidence>
<dbReference type="Proteomes" id="UP000254259">
    <property type="component" value="Plasmid CBM2636_mp"/>
</dbReference>
<reference evidence="2 3" key="1">
    <citation type="submission" date="2018-01" db="EMBL/GenBank/DDBJ databases">
        <authorList>
            <person name="Clerissi C."/>
        </authorList>
    </citation>
    <scope>NUCLEOTIDE SEQUENCE [LARGE SCALE GENOMIC DNA]</scope>
    <source>
        <strain evidence="2">Cupriavidus taiwanensis SWF 66322</strain>
        <plasmid evidence="3">cbm2636_mp</plasmid>
    </source>
</reference>
<dbReference type="EMBL" id="LT984814">
    <property type="protein sequence ID" value="SPD67072.1"/>
    <property type="molecule type" value="Genomic_DNA"/>
</dbReference>
<feature type="region of interest" description="Disordered" evidence="1">
    <location>
        <begin position="1"/>
        <end position="60"/>
    </location>
</feature>
<protein>
    <submittedName>
        <fullName evidence="2">Uncharacterized protein</fullName>
    </submittedName>
</protein>
<proteinExistence type="predicted"/>
<accession>A0A375D8X7</accession>
<feature type="compositionally biased region" description="Low complexity" evidence="1">
    <location>
        <begin position="21"/>
        <end position="36"/>
    </location>
</feature>
<geneLocation type="plasmid" evidence="3">
    <name>cbm2636_mp</name>
</geneLocation>
<keyword evidence="2" id="KW-0614">Plasmid</keyword>
<sequence length="80" mass="8785">MGSKRRSEGRATMQDARRTGRAGVARGAPVEGGPVPWHRLPISGRRARSGPGQRPEHQVARRGYRAWCNSMGGLWLVIPI</sequence>
<name>A0A375D8X7_9BURK</name>